<dbReference type="Gene3D" id="3.40.50.2000">
    <property type="entry name" value="Glycogen Phosphorylase B"/>
    <property type="match status" value="1"/>
</dbReference>
<proteinExistence type="predicted"/>
<protein>
    <recommendedName>
        <fullName evidence="2">Glycosyl transferase family 1 domain-containing protein</fullName>
    </recommendedName>
</protein>
<dbReference type="SUPFAM" id="SSF53756">
    <property type="entry name" value="UDP-Glycosyltransferase/glycogen phosphorylase"/>
    <property type="match status" value="1"/>
</dbReference>
<accession>A0A6C0JFM7</accession>
<dbReference type="EMBL" id="MN740394">
    <property type="protein sequence ID" value="QHU04203.1"/>
    <property type="molecule type" value="Genomic_DNA"/>
</dbReference>
<name>A0A6C0JFM7_9ZZZZ</name>
<organism evidence="1">
    <name type="scientific">viral metagenome</name>
    <dbReference type="NCBI Taxonomy" id="1070528"/>
    <lineage>
        <taxon>unclassified sequences</taxon>
        <taxon>metagenomes</taxon>
        <taxon>organismal metagenomes</taxon>
    </lineage>
</organism>
<sequence length="290" mass="34313">MKILYVKTWMHDKNHHALMNYKNIEFTTIYSVDEMERYDLSQYDCVLSPHMPIDVSKYPNTKFIFGPHFSVFPDDKLLTIKGNNSVYNNLSDWVLDLWSKSHFTTNLNLVVSPFGVDSNKFNKINPINDRNAVFIYFKTRNPNELETVQKLLNSKNINYRLFSYQNRYSENEYLNYLQNSKYGIWIGRHESQGFGLQEALSCDVPLLVWDVKSMNQEYGYNYDDIPATCIPYWDGRCGEVFYDSSDLENTYNKFINNIEHYKPREFILENLSMEVCENKLIETIVNINCI</sequence>
<evidence type="ECO:0008006" key="2">
    <source>
        <dbReference type="Google" id="ProtNLM"/>
    </source>
</evidence>
<evidence type="ECO:0000313" key="1">
    <source>
        <dbReference type="EMBL" id="QHU04203.1"/>
    </source>
</evidence>
<dbReference type="AlphaFoldDB" id="A0A6C0JFM7"/>
<reference evidence="1" key="1">
    <citation type="journal article" date="2020" name="Nature">
        <title>Giant virus diversity and host interactions through global metagenomics.</title>
        <authorList>
            <person name="Schulz F."/>
            <person name="Roux S."/>
            <person name="Paez-Espino D."/>
            <person name="Jungbluth S."/>
            <person name="Walsh D.A."/>
            <person name="Denef V.J."/>
            <person name="McMahon K.D."/>
            <person name="Konstantinidis K.T."/>
            <person name="Eloe-Fadrosh E.A."/>
            <person name="Kyrpides N.C."/>
            <person name="Woyke T."/>
        </authorList>
    </citation>
    <scope>NUCLEOTIDE SEQUENCE</scope>
    <source>
        <strain evidence="1">GVMAG-M-3300027708-39</strain>
    </source>
</reference>